<dbReference type="Gene3D" id="1.10.10.2520">
    <property type="entry name" value="Cell wall hydrolase SleB, domain 1"/>
    <property type="match status" value="1"/>
</dbReference>
<proteinExistence type="predicted"/>
<sequence length="492" mass="52771">MRALRRRSSPVSRTAVLVPGLAASFLLVSVQPVAYQDLVSHLARKSGVDQTWRRHVASLVRPSTTVAGFVFSRPAIAREFEAPRPVLASLSAGPVPDLRRDGHRPGPALGSGMDRAVIYPVPNREAKGDLLLERPQLRLSIGQLETDPSIFVPPADASYASRFVPAPADDRGDAEHSALSLGGLQLAAVSPGMVLDDRPAGAMLGLGMGPLASTLQEDTEEAATPPADVRRFAEELDGEKAGIAIAGNGPIARSGAGFGAPSMPLESAPFRVTTTHEAVPGFDPILGPFATDSRGDRPDTLLARLLGRNEPRPSDAQALARPPVASGPSVHPALALGLAGPAHARAERCLAEAVYWEARSEPERGQMAVAQVVLNRAVSGFYPRDVCGVVYQNAHRYLACQFTFACEGRRSLVPTEAGPWTRATQIARDMMAGRTWLPEVGHATHYHATYVRPWWARSMNRLQQIGIHVFYRPRNWGTGPRIEVARAAADES</sequence>
<dbReference type="GO" id="GO:0016787">
    <property type="term" value="F:hydrolase activity"/>
    <property type="evidence" value="ECO:0007669"/>
    <property type="project" value="UniProtKB-KW"/>
</dbReference>
<dbReference type="InterPro" id="IPR042047">
    <property type="entry name" value="SleB_dom1"/>
</dbReference>
<evidence type="ECO:0000313" key="3">
    <source>
        <dbReference type="Proteomes" id="UP000241808"/>
    </source>
</evidence>
<keyword evidence="3" id="KW-1185">Reference proteome</keyword>
<reference evidence="2 3" key="1">
    <citation type="submission" date="2018-04" db="EMBL/GenBank/DDBJ databases">
        <title>Genomic Encyclopedia of Archaeal and Bacterial Type Strains, Phase II (KMG-II): from individual species to whole genera.</title>
        <authorList>
            <person name="Goeker M."/>
        </authorList>
    </citation>
    <scope>NUCLEOTIDE SEQUENCE [LARGE SCALE GENOMIC DNA]</scope>
    <source>
        <strain evidence="2 3">DSM 25521</strain>
    </source>
</reference>
<dbReference type="Proteomes" id="UP000241808">
    <property type="component" value="Unassembled WGS sequence"/>
</dbReference>
<dbReference type="Pfam" id="PF07486">
    <property type="entry name" value="Hydrolase_2"/>
    <property type="match status" value="1"/>
</dbReference>
<name>A0A2T4YXK2_9HYPH</name>
<keyword evidence="2" id="KW-0378">Hydrolase</keyword>
<dbReference type="InterPro" id="IPR011105">
    <property type="entry name" value="Cell_wall_hydrolase_SleB"/>
</dbReference>
<protein>
    <submittedName>
        <fullName evidence="2">Cell wall hydrolase</fullName>
    </submittedName>
</protein>
<dbReference type="AlphaFoldDB" id="A0A2T4YXK2"/>
<accession>A0A2T4YXK2</accession>
<gene>
    <name evidence="2" type="ORF">C8P69_1116</name>
</gene>
<feature type="domain" description="Cell wall hydrolase SleB" evidence="1">
    <location>
        <begin position="360"/>
        <end position="471"/>
    </location>
</feature>
<organism evidence="2 3">
    <name type="scientific">Phreatobacter oligotrophus</name>
    <dbReference type="NCBI Taxonomy" id="1122261"/>
    <lineage>
        <taxon>Bacteria</taxon>
        <taxon>Pseudomonadati</taxon>
        <taxon>Pseudomonadota</taxon>
        <taxon>Alphaproteobacteria</taxon>
        <taxon>Hyphomicrobiales</taxon>
        <taxon>Phreatobacteraceae</taxon>
        <taxon>Phreatobacter</taxon>
    </lineage>
</organism>
<evidence type="ECO:0000259" key="1">
    <source>
        <dbReference type="Pfam" id="PF07486"/>
    </source>
</evidence>
<dbReference type="EMBL" id="PZZL01000011">
    <property type="protein sequence ID" value="PTM51078.1"/>
    <property type="molecule type" value="Genomic_DNA"/>
</dbReference>
<comment type="caution">
    <text evidence="2">The sequence shown here is derived from an EMBL/GenBank/DDBJ whole genome shotgun (WGS) entry which is preliminary data.</text>
</comment>
<evidence type="ECO:0000313" key="2">
    <source>
        <dbReference type="EMBL" id="PTM51078.1"/>
    </source>
</evidence>